<organism evidence="11 12">
    <name type="scientific">Marmoricola endophyticus</name>
    <dbReference type="NCBI Taxonomy" id="2040280"/>
    <lineage>
        <taxon>Bacteria</taxon>
        <taxon>Bacillati</taxon>
        <taxon>Actinomycetota</taxon>
        <taxon>Actinomycetes</taxon>
        <taxon>Propionibacteriales</taxon>
        <taxon>Nocardioidaceae</taxon>
        <taxon>Marmoricola</taxon>
    </lineage>
</organism>
<dbReference type="AlphaFoldDB" id="A0A917BGB2"/>
<evidence type="ECO:0000313" key="11">
    <source>
        <dbReference type="EMBL" id="GGF37927.1"/>
    </source>
</evidence>
<evidence type="ECO:0000256" key="3">
    <source>
        <dbReference type="ARBA" id="ARBA00022618"/>
    </source>
</evidence>
<reference evidence="11" key="1">
    <citation type="journal article" date="2014" name="Int. J. Syst. Evol. Microbiol.">
        <title>Complete genome sequence of Corynebacterium casei LMG S-19264T (=DSM 44701T), isolated from a smear-ripened cheese.</title>
        <authorList>
            <consortium name="US DOE Joint Genome Institute (JGI-PGF)"/>
            <person name="Walter F."/>
            <person name="Albersmeier A."/>
            <person name="Kalinowski J."/>
            <person name="Ruckert C."/>
        </authorList>
    </citation>
    <scope>NUCLEOTIDE SEQUENCE</scope>
    <source>
        <strain evidence="11">CGMCC 1.16067</strain>
    </source>
</reference>
<feature type="region of interest" description="Disordered" evidence="8">
    <location>
        <begin position="1"/>
        <end position="21"/>
    </location>
</feature>
<dbReference type="PANTHER" id="PTHR37820">
    <property type="entry name" value="CELL DIVISION PROTEIN DIVIB"/>
    <property type="match status" value="1"/>
</dbReference>
<dbReference type="PROSITE" id="PS51779">
    <property type="entry name" value="POTRA"/>
    <property type="match status" value="1"/>
</dbReference>
<dbReference type="InterPro" id="IPR005548">
    <property type="entry name" value="Cell_div_FtsQ/DivIB_C"/>
</dbReference>
<evidence type="ECO:0000256" key="7">
    <source>
        <dbReference type="ARBA" id="ARBA00023306"/>
    </source>
</evidence>
<keyword evidence="3 11" id="KW-0132">Cell division</keyword>
<name>A0A917BGB2_9ACTN</name>
<keyword evidence="2" id="KW-1003">Cell membrane</keyword>
<evidence type="ECO:0000256" key="5">
    <source>
        <dbReference type="ARBA" id="ARBA00022989"/>
    </source>
</evidence>
<dbReference type="GO" id="GO:0051301">
    <property type="term" value="P:cell division"/>
    <property type="evidence" value="ECO:0007669"/>
    <property type="project" value="UniProtKB-KW"/>
</dbReference>
<dbReference type="RefSeq" id="WP_188778670.1">
    <property type="nucleotide sequence ID" value="NZ_BMKQ01000001.1"/>
</dbReference>
<dbReference type="InterPro" id="IPR013685">
    <property type="entry name" value="POTRA_FtsQ_type"/>
</dbReference>
<keyword evidence="6 9" id="KW-0472">Membrane</keyword>
<keyword evidence="4 9" id="KW-0812">Transmembrane</keyword>
<dbReference type="Gene3D" id="3.10.20.310">
    <property type="entry name" value="membrane protein fhac"/>
    <property type="match status" value="1"/>
</dbReference>
<evidence type="ECO:0000256" key="6">
    <source>
        <dbReference type="ARBA" id="ARBA00023136"/>
    </source>
</evidence>
<dbReference type="Proteomes" id="UP000649179">
    <property type="component" value="Unassembled WGS sequence"/>
</dbReference>
<evidence type="ECO:0000256" key="2">
    <source>
        <dbReference type="ARBA" id="ARBA00022475"/>
    </source>
</evidence>
<comment type="caution">
    <text evidence="11">The sequence shown here is derived from an EMBL/GenBank/DDBJ whole genome shotgun (WGS) entry which is preliminary data.</text>
</comment>
<proteinExistence type="predicted"/>
<evidence type="ECO:0000259" key="10">
    <source>
        <dbReference type="PROSITE" id="PS51779"/>
    </source>
</evidence>
<dbReference type="GO" id="GO:0005886">
    <property type="term" value="C:plasma membrane"/>
    <property type="evidence" value="ECO:0007669"/>
    <property type="project" value="TreeGrafter"/>
</dbReference>
<evidence type="ECO:0000313" key="12">
    <source>
        <dbReference type="Proteomes" id="UP000649179"/>
    </source>
</evidence>
<dbReference type="InterPro" id="IPR034746">
    <property type="entry name" value="POTRA"/>
</dbReference>
<keyword evidence="12" id="KW-1185">Reference proteome</keyword>
<keyword evidence="5 9" id="KW-1133">Transmembrane helix</keyword>
<accession>A0A917BGB2</accession>
<sequence length="260" mass="28647">MSTSTRGGPVEPPTVGTDEETVRIERELFERRRREGRQQGRGRRHRPLWIALAVVLAGVLVWLVGWSSVLASDDVEVHGVDSLDPVTVEDAARVPMGVPMVRINTDAVRARLSAIPAIESTRVSRQWPGTVRIDVTERTPVAVVPRQGSWRALSADGVLFRRYDARPKGLPEIEDETGADQDALQEAARVVGALPADVLRRVDHVSVATVDGIELTLRDDRTVQWGSSGRSADKAKVLALFTDKRFRTLDVSVPSRPTTR</sequence>
<evidence type="ECO:0000256" key="8">
    <source>
        <dbReference type="SAM" id="MobiDB-lite"/>
    </source>
</evidence>
<comment type="subcellular location">
    <subcellularLocation>
        <location evidence="1">Membrane</location>
    </subcellularLocation>
</comment>
<evidence type="ECO:0000256" key="1">
    <source>
        <dbReference type="ARBA" id="ARBA00004370"/>
    </source>
</evidence>
<feature type="transmembrane region" description="Helical" evidence="9">
    <location>
        <begin position="47"/>
        <end position="66"/>
    </location>
</feature>
<dbReference type="Pfam" id="PF03799">
    <property type="entry name" value="FtsQ_DivIB_C"/>
    <property type="match status" value="1"/>
</dbReference>
<evidence type="ECO:0000256" key="4">
    <source>
        <dbReference type="ARBA" id="ARBA00022692"/>
    </source>
</evidence>
<keyword evidence="7" id="KW-0131">Cell cycle</keyword>
<dbReference type="Pfam" id="PF08478">
    <property type="entry name" value="POTRA_1"/>
    <property type="match status" value="1"/>
</dbReference>
<protein>
    <submittedName>
        <fullName evidence="11">Cell division protein FtsQ</fullName>
    </submittedName>
</protein>
<dbReference type="InterPro" id="IPR050487">
    <property type="entry name" value="FtsQ_DivIB"/>
</dbReference>
<dbReference type="PANTHER" id="PTHR37820:SF1">
    <property type="entry name" value="CELL DIVISION PROTEIN FTSQ"/>
    <property type="match status" value="1"/>
</dbReference>
<gene>
    <name evidence="11" type="primary">ftsQ</name>
    <name evidence="11" type="ORF">GCM10011519_09330</name>
</gene>
<reference evidence="11" key="2">
    <citation type="submission" date="2020-09" db="EMBL/GenBank/DDBJ databases">
        <authorList>
            <person name="Sun Q."/>
            <person name="Zhou Y."/>
        </authorList>
    </citation>
    <scope>NUCLEOTIDE SEQUENCE</scope>
    <source>
        <strain evidence="11">CGMCC 1.16067</strain>
    </source>
</reference>
<feature type="domain" description="POTRA" evidence="10">
    <location>
        <begin position="68"/>
        <end position="138"/>
    </location>
</feature>
<dbReference type="EMBL" id="BMKQ01000001">
    <property type="protein sequence ID" value="GGF37927.1"/>
    <property type="molecule type" value="Genomic_DNA"/>
</dbReference>
<evidence type="ECO:0000256" key="9">
    <source>
        <dbReference type="SAM" id="Phobius"/>
    </source>
</evidence>